<dbReference type="EC" id="2.7.7.8" evidence="1"/>
<evidence type="ECO:0000256" key="3">
    <source>
        <dbReference type="ARBA" id="ARBA00022695"/>
    </source>
</evidence>
<dbReference type="GO" id="GO:0003723">
    <property type="term" value="F:RNA binding"/>
    <property type="evidence" value="ECO:0007669"/>
    <property type="project" value="UniProtKB-KW"/>
</dbReference>
<evidence type="ECO:0000313" key="7">
    <source>
        <dbReference type="EMBL" id="KKQ68528.1"/>
    </source>
</evidence>
<dbReference type="InterPro" id="IPR015847">
    <property type="entry name" value="ExoRNase_PH_dom2"/>
</dbReference>
<keyword evidence="2 7" id="KW-0808">Transferase</keyword>
<dbReference type="Gene3D" id="3.30.230.70">
    <property type="entry name" value="GHMP Kinase, N-terminal domain"/>
    <property type="match status" value="1"/>
</dbReference>
<evidence type="ECO:0000313" key="8">
    <source>
        <dbReference type="Proteomes" id="UP000034406"/>
    </source>
</evidence>
<feature type="domain" description="Exoribonuclease phosphorolytic" evidence="6">
    <location>
        <begin position="148"/>
        <end position="210"/>
    </location>
</feature>
<reference evidence="7 8" key="1">
    <citation type="journal article" date="2015" name="Nature">
        <title>rRNA introns, odd ribosomes, and small enigmatic genomes across a large radiation of phyla.</title>
        <authorList>
            <person name="Brown C.T."/>
            <person name="Hug L.A."/>
            <person name="Thomas B.C."/>
            <person name="Sharon I."/>
            <person name="Castelle C.J."/>
            <person name="Singh A."/>
            <person name="Wilkins M.J."/>
            <person name="Williams K.H."/>
            <person name="Banfield J.F."/>
        </authorList>
    </citation>
    <scope>NUCLEOTIDE SEQUENCE [LARGE SCALE GENOMIC DNA]</scope>
</reference>
<dbReference type="GO" id="GO:0006402">
    <property type="term" value="P:mRNA catabolic process"/>
    <property type="evidence" value="ECO:0007669"/>
    <property type="project" value="InterPro"/>
</dbReference>
<evidence type="ECO:0000259" key="6">
    <source>
        <dbReference type="Pfam" id="PF03725"/>
    </source>
</evidence>
<dbReference type="InterPro" id="IPR001247">
    <property type="entry name" value="ExoRNase_PH_dom1"/>
</dbReference>
<name>A0A0G0JLH8_9BACT</name>
<proteinExistence type="predicted"/>
<dbReference type="GO" id="GO:0005829">
    <property type="term" value="C:cytosol"/>
    <property type="evidence" value="ECO:0007669"/>
    <property type="project" value="TreeGrafter"/>
</dbReference>
<dbReference type="PANTHER" id="PTHR11252">
    <property type="entry name" value="POLYRIBONUCLEOTIDE NUCLEOTIDYLTRANSFERASE"/>
    <property type="match status" value="1"/>
</dbReference>
<dbReference type="STRING" id="1618490.US90_C0023G0003"/>
<dbReference type="AlphaFoldDB" id="A0A0G0JLH8"/>
<keyword evidence="4" id="KW-0694">RNA-binding</keyword>
<dbReference type="SUPFAM" id="SSF55666">
    <property type="entry name" value="Ribonuclease PH domain 2-like"/>
    <property type="match status" value="1"/>
</dbReference>
<evidence type="ECO:0000256" key="4">
    <source>
        <dbReference type="ARBA" id="ARBA00022884"/>
    </source>
</evidence>
<dbReference type="GO" id="GO:0004654">
    <property type="term" value="F:polyribonucleotide nucleotidyltransferase activity"/>
    <property type="evidence" value="ECO:0007669"/>
    <property type="project" value="UniProtKB-EC"/>
</dbReference>
<accession>A0A0G0JLH8</accession>
<keyword evidence="3" id="KW-0548">Nucleotidyltransferase</keyword>
<dbReference type="InterPro" id="IPR012162">
    <property type="entry name" value="PNPase"/>
</dbReference>
<dbReference type="PATRIC" id="fig|1618490.4.peg.809"/>
<dbReference type="PANTHER" id="PTHR11252:SF0">
    <property type="entry name" value="POLYRIBONUCLEOTIDE NUCLEOTIDYLTRANSFERASE 1, MITOCHONDRIAL"/>
    <property type="match status" value="1"/>
</dbReference>
<sequence length="271" mass="29548">MNKIIRQDIKIGNSVITLETGKLAPQANASVVATLGKTVVLATVMMGKLDETKDYFPLQVEFVDKLYAGGQVKGGKWVKRELNPSDISILFGRIIDRSIRPLFPKGFQNEVQLIVTILSNDRVNDVIIPAFLAASTALTISDIPFNAPVSAVRIGQLDDKLIINPTLEDLKTSQLDLLVCTGTAGVNMIECGANIVKNEIVLDAIELAKKTGDDINDQILKFTKTIANSKVEFTPVLPSKELLAEIESKIKTDISKFLKNGQDGSLFPNKL</sequence>
<dbReference type="Proteomes" id="UP000034406">
    <property type="component" value="Unassembled WGS sequence"/>
</dbReference>
<gene>
    <name evidence="7" type="ORF">US90_C0023G0003</name>
</gene>
<evidence type="ECO:0000259" key="5">
    <source>
        <dbReference type="Pfam" id="PF01138"/>
    </source>
</evidence>
<comment type="caution">
    <text evidence="7">The sequence shown here is derived from an EMBL/GenBank/DDBJ whole genome shotgun (WGS) entry which is preliminary data.</text>
</comment>
<protein>
    <recommendedName>
        <fullName evidence="1">polyribonucleotide nucleotidyltransferase</fullName>
        <ecNumber evidence="1">2.7.7.8</ecNumber>
    </recommendedName>
</protein>
<dbReference type="EMBL" id="LBUT01000023">
    <property type="protein sequence ID" value="KKQ68528.1"/>
    <property type="molecule type" value="Genomic_DNA"/>
</dbReference>
<dbReference type="InterPro" id="IPR036345">
    <property type="entry name" value="ExoRNase_PH_dom2_sf"/>
</dbReference>
<evidence type="ECO:0000256" key="2">
    <source>
        <dbReference type="ARBA" id="ARBA00022679"/>
    </source>
</evidence>
<dbReference type="InterPro" id="IPR020568">
    <property type="entry name" value="Ribosomal_Su5_D2-typ_SF"/>
</dbReference>
<organism evidence="7 8">
    <name type="scientific">Candidatus Shapirobacteria bacterium GW2011_GWE2_38_30</name>
    <dbReference type="NCBI Taxonomy" id="1618490"/>
    <lineage>
        <taxon>Bacteria</taxon>
        <taxon>Candidatus Shapironibacteriota</taxon>
    </lineage>
</organism>
<dbReference type="Pfam" id="PF01138">
    <property type="entry name" value="RNase_PH"/>
    <property type="match status" value="1"/>
</dbReference>
<dbReference type="SUPFAM" id="SSF54211">
    <property type="entry name" value="Ribosomal protein S5 domain 2-like"/>
    <property type="match status" value="1"/>
</dbReference>
<dbReference type="GO" id="GO:0000175">
    <property type="term" value="F:3'-5'-RNA exonuclease activity"/>
    <property type="evidence" value="ECO:0007669"/>
    <property type="project" value="TreeGrafter"/>
</dbReference>
<dbReference type="InterPro" id="IPR027408">
    <property type="entry name" value="PNPase/RNase_PH_dom_sf"/>
</dbReference>
<feature type="domain" description="Exoribonuclease phosphorolytic" evidence="5">
    <location>
        <begin position="16"/>
        <end position="144"/>
    </location>
</feature>
<dbReference type="Pfam" id="PF03725">
    <property type="entry name" value="RNase_PH_C"/>
    <property type="match status" value="1"/>
</dbReference>
<evidence type="ECO:0000256" key="1">
    <source>
        <dbReference type="ARBA" id="ARBA00012416"/>
    </source>
</evidence>
<dbReference type="FunFam" id="3.30.230.70:FF:000001">
    <property type="entry name" value="Polyribonucleotide nucleotidyltransferase"/>
    <property type="match status" value="1"/>
</dbReference>